<keyword evidence="2 4" id="KW-0732">Signal</keyword>
<evidence type="ECO:0000313" key="6">
    <source>
        <dbReference type="EMBL" id="UXN71346.1"/>
    </source>
</evidence>
<keyword evidence="3" id="KW-0029">Amino-acid transport</keyword>
<feature type="signal peptide" evidence="4">
    <location>
        <begin position="1"/>
        <end position="28"/>
    </location>
</feature>
<dbReference type="SUPFAM" id="SSF53822">
    <property type="entry name" value="Periplasmic binding protein-like I"/>
    <property type="match status" value="1"/>
</dbReference>
<dbReference type="InterPro" id="IPR051010">
    <property type="entry name" value="BCAA_transport"/>
</dbReference>
<dbReference type="Gene3D" id="3.40.50.2300">
    <property type="match status" value="2"/>
</dbReference>
<sequence>MRIILPSTRRIRLALLTAALLAVSSCTPGEYQIGSRSFSFPFGDSTPQQAQPIPMQQGGMMPMPVATGPSESFGRGPVKVALLLPLSGDPGTASVGMALANASKLAISFIEANPNIAENITITLRDTGTSIEGATSAASAAVSDGAKLILGPLRADQVTAAGAVARAAGLPLIGFSNNPNAASPGVYLLSVLPDAEMKRSLSYVRSQGRRGIAGIFPNTEFGQAQQAAFRQQASVAGYQPQAVYGFSGAGEVQQVISQALPLIQSGVIDTLFLPDRASAPGFAAALQQAGVAPGRVLLVGSADWQGDMAILQSLSLSGAVYPSVDDGGLNAIAGEYQARFGTQPHPLSTIAYTATILANVNTLSMANPPYSPSLMLAASGFNGRDGIFRFLGNGRSEYGLVIKKLAPGGGVTIDGVKL</sequence>
<evidence type="ECO:0000313" key="7">
    <source>
        <dbReference type="Proteomes" id="UP001061862"/>
    </source>
</evidence>
<keyword evidence="3" id="KW-0813">Transport</keyword>
<organism evidence="6 7">
    <name type="scientific">Devosia neptuniae</name>
    <dbReference type="NCBI Taxonomy" id="191302"/>
    <lineage>
        <taxon>Bacteria</taxon>
        <taxon>Pseudomonadati</taxon>
        <taxon>Pseudomonadota</taxon>
        <taxon>Alphaproteobacteria</taxon>
        <taxon>Hyphomicrobiales</taxon>
        <taxon>Devosiaceae</taxon>
        <taxon>Devosia</taxon>
    </lineage>
</organism>
<dbReference type="InterPro" id="IPR028081">
    <property type="entry name" value="Leu-bd"/>
</dbReference>
<gene>
    <name evidence="6" type="ORF">N8A98_09275</name>
</gene>
<keyword evidence="7" id="KW-1185">Reference proteome</keyword>
<evidence type="ECO:0000256" key="4">
    <source>
        <dbReference type="SAM" id="SignalP"/>
    </source>
</evidence>
<dbReference type="InterPro" id="IPR028082">
    <property type="entry name" value="Peripla_BP_I"/>
</dbReference>
<feature type="domain" description="Leucine-binding protein" evidence="5">
    <location>
        <begin position="77"/>
        <end position="382"/>
    </location>
</feature>
<dbReference type="Pfam" id="PF13458">
    <property type="entry name" value="Peripla_BP_6"/>
    <property type="match status" value="1"/>
</dbReference>
<accession>A0ABY6CJI6</accession>
<feature type="chain" id="PRO_5045583209" evidence="4">
    <location>
        <begin position="29"/>
        <end position="418"/>
    </location>
</feature>
<comment type="similarity">
    <text evidence="1">Belongs to the leucine-binding protein family.</text>
</comment>
<dbReference type="PROSITE" id="PS51257">
    <property type="entry name" value="PROKAR_LIPOPROTEIN"/>
    <property type="match status" value="1"/>
</dbReference>
<dbReference type="PANTHER" id="PTHR30483:SF6">
    <property type="entry name" value="PERIPLASMIC BINDING PROTEIN OF ABC TRANSPORTER FOR NATURAL AMINO ACIDS"/>
    <property type="match status" value="1"/>
</dbReference>
<dbReference type="EMBL" id="CP104965">
    <property type="protein sequence ID" value="UXN71346.1"/>
    <property type="molecule type" value="Genomic_DNA"/>
</dbReference>
<evidence type="ECO:0000256" key="3">
    <source>
        <dbReference type="ARBA" id="ARBA00022970"/>
    </source>
</evidence>
<reference evidence="6 7" key="1">
    <citation type="submission" date="2022-09" db="EMBL/GenBank/DDBJ databases">
        <title>Interaction between co-microsymbionts with complementary sets of symbiotic genes in legume-rhizobium systems.</title>
        <authorList>
            <person name="Safronova V."/>
            <person name="Sazanova A."/>
            <person name="Afonin A."/>
            <person name="Chirak E."/>
        </authorList>
    </citation>
    <scope>NUCLEOTIDE SEQUENCE [LARGE SCALE GENOMIC DNA]</scope>
    <source>
        <strain evidence="6 7">A18/4-1</strain>
    </source>
</reference>
<dbReference type="RefSeq" id="WP_262170854.1">
    <property type="nucleotide sequence ID" value="NZ_CP104965.1"/>
</dbReference>
<evidence type="ECO:0000256" key="2">
    <source>
        <dbReference type="ARBA" id="ARBA00022729"/>
    </source>
</evidence>
<protein>
    <submittedName>
        <fullName evidence="6">Penicillin-binding protein activator</fullName>
    </submittedName>
</protein>
<name>A0ABY6CJI6_9HYPH</name>
<dbReference type="PANTHER" id="PTHR30483">
    <property type="entry name" value="LEUCINE-SPECIFIC-BINDING PROTEIN"/>
    <property type="match status" value="1"/>
</dbReference>
<proteinExistence type="inferred from homology"/>
<dbReference type="Proteomes" id="UP001061862">
    <property type="component" value="Chromosome"/>
</dbReference>
<evidence type="ECO:0000259" key="5">
    <source>
        <dbReference type="Pfam" id="PF13458"/>
    </source>
</evidence>
<evidence type="ECO:0000256" key="1">
    <source>
        <dbReference type="ARBA" id="ARBA00010062"/>
    </source>
</evidence>